<sequence>MKTLYIILNVLFFMSAFSQEKKDIIVFGFDTTTDEVIYRVHKGKEEISGFKILINKKKVFFSSSPYLGNKKLTTNTSRKELEMVLKNDNINKQHTFFLFYKGKKYYSVDYLVRKQIN</sequence>
<keyword evidence="2" id="KW-1185">Reference proteome</keyword>
<dbReference type="EMBL" id="JBHMEX010000014">
    <property type="protein sequence ID" value="MFB9063383.1"/>
    <property type="molecule type" value="Genomic_DNA"/>
</dbReference>
<evidence type="ECO:0000313" key="2">
    <source>
        <dbReference type="Proteomes" id="UP001589589"/>
    </source>
</evidence>
<evidence type="ECO:0000313" key="1">
    <source>
        <dbReference type="EMBL" id="MFB9063383.1"/>
    </source>
</evidence>
<accession>A0ABV5FIL6</accession>
<proteinExistence type="predicted"/>
<name>A0ABV5FIL6_9FLAO</name>
<dbReference type="RefSeq" id="WP_039117922.1">
    <property type="nucleotide sequence ID" value="NZ_JAUFQQ010000005.1"/>
</dbReference>
<protein>
    <submittedName>
        <fullName evidence="1">Uncharacterized protein</fullName>
    </submittedName>
</protein>
<reference evidence="1 2" key="1">
    <citation type="submission" date="2024-09" db="EMBL/GenBank/DDBJ databases">
        <authorList>
            <person name="Sun Q."/>
            <person name="Mori K."/>
        </authorList>
    </citation>
    <scope>NUCLEOTIDE SEQUENCE [LARGE SCALE GENOMIC DNA]</scope>
    <source>
        <strain evidence="1 2">CECT 7908</strain>
    </source>
</reference>
<comment type="caution">
    <text evidence="1">The sequence shown here is derived from an EMBL/GenBank/DDBJ whole genome shotgun (WGS) entry which is preliminary data.</text>
</comment>
<gene>
    <name evidence="1" type="ORF">ACFFUQ_05055</name>
</gene>
<organism evidence="1 2">
    <name type="scientific">Flavobacterium branchiarum</name>
    <dbReference type="NCBI Taxonomy" id="1114870"/>
    <lineage>
        <taxon>Bacteria</taxon>
        <taxon>Pseudomonadati</taxon>
        <taxon>Bacteroidota</taxon>
        <taxon>Flavobacteriia</taxon>
        <taxon>Flavobacteriales</taxon>
        <taxon>Flavobacteriaceae</taxon>
        <taxon>Flavobacterium</taxon>
    </lineage>
</organism>
<dbReference type="Proteomes" id="UP001589589">
    <property type="component" value="Unassembled WGS sequence"/>
</dbReference>